<dbReference type="GO" id="GO:0003682">
    <property type="term" value="F:chromatin binding"/>
    <property type="evidence" value="ECO:0000318"/>
    <property type="project" value="GO_Central"/>
</dbReference>
<dbReference type="PANTHER" id="PTHR12585">
    <property type="entry name" value="SCC1 / RAD21 FAMILY MEMBER"/>
    <property type="match status" value="1"/>
</dbReference>
<dbReference type="OrthoDB" id="10071381at2759"/>
<dbReference type="Bgee" id="ENSORLG00000014618">
    <property type="expression patterns" value="Expressed in testis and 7 other cell types or tissues"/>
</dbReference>
<dbReference type="InterPro" id="IPR036390">
    <property type="entry name" value="WH_DNA-bd_sf"/>
</dbReference>
<evidence type="ECO:0000256" key="5">
    <source>
        <dbReference type="ARBA" id="ARBA00022829"/>
    </source>
</evidence>
<dbReference type="FunCoup" id="H2MI50">
    <property type="interactions" value="293"/>
</dbReference>
<feature type="domain" description="Rad21/Rec8-like protein N-terminal" evidence="9">
    <location>
        <begin position="1"/>
        <end position="96"/>
    </location>
</feature>
<dbReference type="InParanoid" id="H2MI50"/>
<dbReference type="FunFam" id="1.10.10.580:FF:000016">
    <property type="entry name" value="Uncharacterized protein"/>
    <property type="match status" value="1"/>
</dbReference>
<comment type="similarity">
    <text evidence="3">Belongs to the rad21 family.</text>
</comment>
<dbReference type="SUPFAM" id="SSF46785">
    <property type="entry name" value="Winged helix' DNA-binding domain"/>
    <property type="match status" value="1"/>
</dbReference>
<dbReference type="GO" id="GO:0007059">
    <property type="term" value="P:chromosome segregation"/>
    <property type="evidence" value="ECO:0007669"/>
    <property type="project" value="UniProtKB-KW"/>
</dbReference>
<sequence length="539" mass="60047">MFYTHLFTSKRGSLAKIWLAAHWEKKLTKPHVFECNLETTVREILSPKMKVGLRTSGHLLIGLVRIYSRKAKYLLADCTIALGKISTAFRPGQTDLCLGRVEATVKEITLTEDFTAFDVELPHPCDIDIPEDFALNQCRSEEITLKEDFGNGFLNLTDMGIVSDSLVPSNTVLDRSFEGFAQHDDAFGDEDKGLDLLDFLGMSSEPTDLMEELTHESHESPNDLQNHTVAFEGNPTVTETPSPNQTTLLTNMDVAFALEPVAITPNSEKRVGKRKRKLVVDHAKELSNDVIREQLSDFSDLVAALDMAPPTVQLMHWKESGSVSKLFSQPCSTGLGPPISQLYVKNIFNQMHSRAQGEVEEMRQEGGRIQSDRSGLSPDNAVRDSSINLDNTGSTELTPLHDTNNNQEAHLELLHEVNMSELTHPDLPSEDSMFVHPSHVEQETQSTSLLSQSMLSSQDFEEKRITKRAHRLLNALKQSQTSSDPTFSLKSLCQGSTRAQAAAIFFSFLVLKKQQALHLHQSVPYKDILATPGPTFYSL</sequence>
<dbReference type="InterPro" id="IPR006910">
    <property type="entry name" value="Rad21_Rec8_N"/>
</dbReference>
<evidence type="ECO:0000256" key="4">
    <source>
        <dbReference type="ARBA" id="ARBA00022454"/>
    </source>
</evidence>
<dbReference type="GO" id="GO:0005634">
    <property type="term" value="C:nucleus"/>
    <property type="evidence" value="ECO:0007669"/>
    <property type="project" value="UniProtKB-SubCell"/>
</dbReference>
<evidence type="ECO:0000259" key="9">
    <source>
        <dbReference type="Pfam" id="PF04825"/>
    </source>
</evidence>
<dbReference type="Proteomes" id="UP000001038">
    <property type="component" value="Chromosome 7"/>
</dbReference>
<dbReference type="GO" id="GO:1990414">
    <property type="term" value="P:replication-born double-strand break repair via sister chromatid exchange"/>
    <property type="evidence" value="ECO:0000318"/>
    <property type="project" value="GO_Central"/>
</dbReference>
<evidence type="ECO:0000256" key="7">
    <source>
        <dbReference type="SAM" id="MobiDB-lite"/>
    </source>
</evidence>
<dbReference type="Pfam" id="PF04824">
    <property type="entry name" value="Rad21_Rec8"/>
    <property type="match status" value="1"/>
</dbReference>
<evidence type="ECO:0000313" key="10">
    <source>
        <dbReference type="Ensembl" id="ENSORLP00000018323.2"/>
    </source>
</evidence>
<evidence type="ECO:0000256" key="6">
    <source>
        <dbReference type="ARBA" id="ARBA00023242"/>
    </source>
</evidence>
<evidence type="ECO:0000256" key="1">
    <source>
        <dbReference type="ARBA" id="ARBA00004123"/>
    </source>
</evidence>
<evidence type="ECO:0000259" key="8">
    <source>
        <dbReference type="Pfam" id="PF04824"/>
    </source>
</evidence>
<dbReference type="InterPro" id="IPR039781">
    <property type="entry name" value="Rad21/Rec8-like"/>
</dbReference>
<evidence type="ECO:0000313" key="11">
    <source>
        <dbReference type="Proteomes" id="UP000001038"/>
    </source>
</evidence>
<evidence type="ECO:0000256" key="2">
    <source>
        <dbReference type="ARBA" id="ARBA00004286"/>
    </source>
</evidence>
<dbReference type="Ensembl" id="ENSORLT00000018324.2">
    <property type="protein sequence ID" value="ENSORLP00000018323.2"/>
    <property type="gene ID" value="ENSORLG00000014618.2"/>
</dbReference>
<feature type="domain" description="Rad21/Rec8-like protein C-terminal eukaryotic" evidence="8">
    <location>
        <begin position="487"/>
        <end position="536"/>
    </location>
</feature>
<keyword evidence="6" id="KW-0539">Nucleus</keyword>
<accession>H2MI50</accession>
<keyword evidence="5" id="KW-0159">Chromosome partition</keyword>
<organism evidence="10 11">
    <name type="scientific">Oryzias latipes</name>
    <name type="common">Japanese rice fish</name>
    <name type="synonym">Japanese killifish</name>
    <dbReference type="NCBI Taxonomy" id="8090"/>
    <lineage>
        <taxon>Eukaryota</taxon>
        <taxon>Metazoa</taxon>
        <taxon>Chordata</taxon>
        <taxon>Craniata</taxon>
        <taxon>Vertebrata</taxon>
        <taxon>Euteleostomi</taxon>
        <taxon>Actinopterygii</taxon>
        <taxon>Neopterygii</taxon>
        <taxon>Teleostei</taxon>
        <taxon>Neoteleostei</taxon>
        <taxon>Acanthomorphata</taxon>
        <taxon>Ovalentaria</taxon>
        <taxon>Atherinomorphae</taxon>
        <taxon>Beloniformes</taxon>
        <taxon>Adrianichthyidae</taxon>
        <taxon>Oryziinae</taxon>
        <taxon>Oryzias</taxon>
    </lineage>
</organism>
<dbReference type="GeneID" id="101173147"/>
<keyword evidence="4" id="KW-0158">Chromosome</keyword>
<dbReference type="GO" id="GO:0007062">
    <property type="term" value="P:sister chromatid cohesion"/>
    <property type="evidence" value="ECO:0000318"/>
    <property type="project" value="GO_Central"/>
</dbReference>
<evidence type="ECO:0000256" key="3">
    <source>
        <dbReference type="ARBA" id="ARBA00009870"/>
    </source>
</evidence>
<dbReference type="InterPro" id="IPR049589">
    <property type="entry name" value="NXP1_M-like"/>
</dbReference>
<dbReference type="AlphaFoldDB" id="H2MI50"/>
<dbReference type="GO" id="GO:0008278">
    <property type="term" value="C:cohesin complex"/>
    <property type="evidence" value="ECO:0000318"/>
    <property type="project" value="GO_Central"/>
</dbReference>
<feature type="region of interest" description="Disordered" evidence="7">
    <location>
        <begin position="357"/>
        <end position="402"/>
    </location>
</feature>
<dbReference type="Gene3D" id="1.10.10.580">
    <property type="entry name" value="Structural maintenance of chromosome 1. Chain E"/>
    <property type="match status" value="1"/>
</dbReference>
<reference evidence="10" key="2">
    <citation type="submission" date="2025-08" db="UniProtKB">
        <authorList>
            <consortium name="Ensembl"/>
        </authorList>
    </citation>
    <scope>IDENTIFICATION</scope>
    <source>
        <strain evidence="10">Hd-rR</strain>
    </source>
</reference>
<dbReference type="CTD" id="642636"/>
<dbReference type="InterPro" id="IPR006909">
    <property type="entry name" value="Rad21/Rec8_C_eu"/>
</dbReference>
<keyword evidence="11" id="KW-1185">Reference proteome</keyword>
<name>H2MI50_ORYLA</name>
<reference evidence="10 11" key="1">
    <citation type="journal article" date="2007" name="Nature">
        <title>The medaka draft genome and insights into vertebrate genome evolution.</title>
        <authorList>
            <person name="Kasahara M."/>
            <person name="Naruse K."/>
            <person name="Sasaki S."/>
            <person name="Nakatani Y."/>
            <person name="Qu W."/>
            <person name="Ahsan B."/>
            <person name="Yamada T."/>
            <person name="Nagayasu Y."/>
            <person name="Doi K."/>
            <person name="Kasai Y."/>
            <person name="Jindo T."/>
            <person name="Kobayashi D."/>
            <person name="Shimada A."/>
            <person name="Toyoda A."/>
            <person name="Kuroki Y."/>
            <person name="Fujiyama A."/>
            <person name="Sasaki T."/>
            <person name="Shimizu A."/>
            <person name="Asakawa S."/>
            <person name="Shimizu N."/>
            <person name="Hashimoto S."/>
            <person name="Yang J."/>
            <person name="Lee Y."/>
            <person name="Matsushima K."/>
            <person name="Sugano S."/>
            <person name="Sakaizumi M."/>
            <person name="Narita T."/>
            <person name="Ohishi K."/>
            <person name="Haga S."/>
            <person name="Ohta F."/>
            <person name="Nomoto H."/>
            <person name="Nogata K."/>
            <person name="Morishita T."/>
            <person name="Endo T."/>
            <person name="Shin-I T."/>
            <person name="Takeda H."/>
            <person name="Morishita S."/>
            <person name="Kohara Y."/>
        </authorList>
    </citation>
    <scope>NUCLEOTIDE SEQUENCE [LARGE SCALE GENOMIC DNA]</scope>
    <source>
        <strain evidence="10 11">Hd-rR</strain>
    </source>
</reference>
<dbReference type="InterPro" id="IPR023093">
    <property type="entry name" value="ScpA-like_C"/>
</dbReference>
<dbReference type="Pfam" id="PF04825">
    <property type="entry name" value="Rad21_Rec8_N"/>
    <property type="match status" value="1"/>
</dbReference>
<proteinExistence type="inferred from homology"/>
<dbReference type="CDD" id="cd21792">
    <property type="entry name" value="Rad21_Rec8_M_NXP1-like"/>
    <property type="match status" value="1"/>
</dbReference>
<feature type="compositionally biased region" description="Basic and acidic residues" evidence="7">
    <location>
        <begin position="357"/>
        <end position="366"/>
    </location>
</feature>
<dbReference type="PANTHER" id="PTHR12585:SF54">
    <property type="entry name" value="RAD21 COHESIN COMPLEX COMPONENT LIKE 1 ISOFORM X1"/>
    <property type="match status" value="1"/>
</dbReference>
<dbReference type="GeneTree" id="ENSGT00940000154655"/>
<dbReference type="STRING" id="8090.ENSORLP00000018323"/>
<protein>
    <submittedName>
        <fullName evidence="10">RAD21 cohesin complex component like 1</fullName>
    </submittedName>
</protein>
<gene>
    <name evidence="10" type="primary">rad21l1</name>
</gene>
<dbReference type="eggNOG" id="KOG1213">
    <property type="taxonomic scope" value="Eukaryota"/>
</dbReference>
<comment type="subcellular location">
    <subcellularLocation>
        <location evidence="2">Chromosome</location>
    </subcellularLocation>
    <subcellularLocation>
        <location evidence="1">Nucleus</location>
    </subcellularLocation>
</comment>
<dbReference type="HOGENOM" id="CLU_015775_1_1_1"/>
<feature type="compositionally biased region" description="Polar residues" evidence="7">
    <location>
        <begin position="383"/>
        <end position="402"/>
    </location>
</feature>
<reference evidence="10" key="3">
    <citation type="submission" date="2025-09" db="UniProtKB">
        <authorList>
            <consortium name="Ensembl"/>
        </authorList>
    </citation>
    <scope>IDENTIFICATION</scope>
    <source>
        <strain evidence="10">Hd-rR</strain>
    </source>
</reference>